<feature type="domain" description="ER membrane protein complex subunit 1 C-terminal" evidence="13">
    <location>
        <begin position="775"/>
        <end position="1022"/>
    </location>
</feature>
<dbReference type="InterPro" id="IPR058545">
    <property type="entry name" value="Beta-prop_EMC1_1st"/>
</dbReference>
<keyword evidence="5 11" id="KW-0812">Transmembrane</keyword>
<dbReference type="PANTHER" id="PTHR21573:SF0">
    <property type="entry name" value="ER MEMBRANE PROTEIN COMPLEX SUBUNIT 1"/>
    <property type="match status" value="1"/>
</dbReference>
<dbReference type="EMBL" id="CAWUON010000032">
    <property type="protein sequence ID" value="CAK7267963.1"/>
    <property type="molecule type" value="Genomic_DNA"/>
</dbReference>
<keyword evidence="9 11" id="KW-0472">Membrane</keyword>
<comment type="subunit">
    <text evidence="3">Component of the ER membrane protein complex (EMC).</text>
</comment>
<evidence type="ECO:0000256" key="2">
    <source>
        <dbReference type="ARBA" id="ARBA00007904"/>
    </source>
</evidence>
<evidence type="ECO:0000259" key="14">
    <source>
        <dbReference type="Pfam" id="PF25293"/>
    </source>
</evidence>
<keyword evidence="8 11" id="KW-1133">Transmembrane helix</keyword>
<evidence type="ECO:0000313" key="16">
    <source>
        <dbReference type="Proteomes" id="UP001642502"/>
    </source>
</evidence>
<comment type="caution">
    <text evidence="15">The sequence shown here is derived from an EMBL/GenBank/DDBJ whole genome shotgun (WGS) entry which is preliminary data.</text>
</comment>
<dbReference type="InterPro" id="IPR026895">
    <property type="entry name" value="EMC1"/>
</dbReference>
<comment type="similarity">
    <text evidence="2">Belongs to the EMC1 family.</text>
</comment>
<sequence length="1026" mass="108513">MRFLRALTLLVLSAAAPAAVDAVVFKDQVGDIDFHHQLVGLPQRDTTFFYRPRLDDKASLLYTLSDVGVLGAVNPSTGAVVWRHLLADDNSDSAYSEHDTFGTGHVEAVEGEGWLAAGLGHSVHAWNAVSGRSIWWADFAGEVADVAVAVSRRTADTESAEAAARSDVLALFVEEKRVVLRRLSGHDGHVVWEHRETHSAGGSDAAADTIKIAVTADQVSAVLVTPHAGSVKVLAVDANTGNRLEENSLANNVHAASDLLFVGSNIVAWTDTGRTKIKIGVLGAKHQKHEFALPKDTASVLVHALRANSAHFLVHTRTAGGIAHRAQVYHVDAQKGTVQKAYDLPQAPGPGAFAVTAAASAGSEAVFFTRVTTDEIVLVSSASHGILGRWPVTQSGALHDSGAAAAEVVARVGGASSSDGNYGVRVALLTAVEDWVLIHSNGQRAWSRPEGLTGSVAAVLVDRPESDQLVRALEEEEARSPLAAYVHRVQRHFDDLEHLPSYLQSLLGKLLRSIFGGTSADDATALPVADAFGFHKLAILATRRGRLYALDAASPGTVLWNIKAVNVGTLPWAVKTISADEASGVATVVAATTGESVAVKVETGEVTASDFADYANTAIATAVLVNSASGPWLLAVPEDGQIPPIALDRCPTESIVVRDLPVTASSGIRGVRFVATDKECVQETTWTFTPPPQYRIVTVATRPAHDPVASIGRVLGDRTVLYKYLNPNLAVVAAIADESAVLLTFLIDTVSGQVLSSSTYSGVDGSKPVDCLLFENTFLCTFFADYTIASGSADVAPTTIKGYHLALSDLYESTKPNHRGALGDSTHNMSAIQPLRVVSQNGGDSAGGASQLLLPTVSSATFVIASRLTGLTVTQTRQSITVRQVLAYVPRLHGIVGLPRVGAVLDSRRPVGRAPTPQELEEGLAPYAPQLELDPRLIVSHERDLLGVEAIVTAPTHVESTSLALAFGRVDVFGTRLAPSLPFDLLDKGFGKMSMLGMVVALAVGVLMLRPMVAKKQINLRWQAPT</sequence>
<keyword evidence="10" id="KW-0325">Glycoprotein</keyword>
<evidence type="ECO:0000256" key="8">
    <source>
        <dbReference type="ARBA" id="ARBA00022989"/>
    </source>
</evidence>
<evidence type="ECO:0000259" key="13">
    <source>
        <dbReference type="Pfam" id="PF07774"/>
    </source>
</evidence>
<evidence type="ECO:0000256" key="5">
    <source>
        <dbReference type="ARBA" id="ARBA00022692"/>
    </source>
</evidence>
<dbReference type="InterPro" id="IPR011047">
    <property type="entry name" value="Quinoprotein_ADH-like_sf"/>
</dbReference>
<evidence type="ECO:0000256" key="4">
    <source>
        <dbReference type="ARBA" id="ARBA00020824"/>
    </source>
</evidence>
<dbReference type="Pfam" id="PF25293">
    <property type="entry name" value="Beta-prop_EMC1_N"/>
    <property type="match status" value="1"/>
</dbReference>
<evidence type="ECO:0000256" key="1">
    <source>
        <dbReference type="ARBA" id="ARBA00004115"/>
    </source>
</evidence>
<proteinExistence type="inferred from homology"/>
<evidence type="ECO:0000256" key="10">
    <source>
        <dbReference type="ARBA" id="ARBA00023180"/>
    </source>
</evidence>
<evidence type="ECO:0000256" key="7">
    <source>
        <dbReference type="ARBA" id="ARBA00022824"/>
    </source>
</evidence>
<feature type="domain" description="EMC1 first beta-propeller" evidence="14">
    <location>
        <begin position="24"/>
        <end position="450"/>
    </location>
</feature>
<evidence type="ECO:0000256" key="6">
    <source>
        <dbReference type="ARBA" id="ARBA00022729"/>
    </source>
</evidence>
<keyword evidence="7" id="KW-0256">Endoplasmic reticulum</keyword>
<reference evidence="15 16" key="1">
    <citation type="submission" date="2024-01" db="EMBL/GenBank/DDBJ databases">
        <authorList>
            <person name="Allen C."/>
            <person name="Tagirdzhanova G."/>
        </authorList>
    </citation>
    <scope>NUCLEOTIDE SEQUENCE [LARGE SCALE GENOMIC DNA]</scope>
    <source>
        <strain evidence="15 16">CBS 119000</strain>
    </source>
</reference>
<evidence type="ECO:0000256" key="11">
    <source>
        <dbReference type="SAM" id="Phobius"/>
    </source>
</evidence>
<name>A0ABP0DI68_9PEZI</name>
<dbReference type="InterPro" id="IPR011678">
    <property type="entry name" value="EMC1_C"/>
</dbReference>
<dbReference type="PANTHER" id="PTHR21573">
    <property type="entry name" value="ER MEMBRANE PROTEIN COMPLEX SUBUNIT 1"/>
    <property type="match status" value="1"/>
</dbReference>
<gene>
    <name evidence="15" type="ORF">SEPCBS119000_002815</name>
</gene>
<comment type="subcellular location">
    <subcellularLocation>
        <location evidence="1">Endoplasmic reticulum membrane</location>
        <topology evidence="1">Single-pass type I membrane protein</topology>
    </subcellularLocation>
</comment>
<accession>A0ABP0DI68</accession>
<evidence type="ECO:0000313" key="15">
    <source>
        <dbReference type="EMBL" id="CAK7267963.1"/>
    </source>
</evidence>
<dbReference type="Proteomes" id="UP001642502">
    <property type="component" value="Unassembled WGS sequence"/>
</dbReference>
<organism evidence="15 16">
    <name type="scientific">Sporothrix epigloea</name>
    <dbReference type="NCBI Taxonomy" id="1892477"/>
    <lineage>
        <taxon>Eukaryota</taxon>
        <taxon>Fungi</taxon>
        <taxon>Dikarya</taxon>
        <taxon>Ascomycota</taxon>
        <taxon>Pezizomycotina</taxon>
        <taxon>Sordariomycetes</taxon>
        <taxon>Sordariomycetidae</taxon>
        <taxon>Ophiostomatales</taxon>
        <taxon>Ophiostomataceae</taxon>
        <taxon>Sporothrix</taxon>
    </lineage>
</organism>
<evidence type="ECO:0000256" key="3">
    <source>
        <dbReference type="ARBA" id="ARBA00011276"/>
    </source>
</evidence>
<evidence type="ECO:0000256" key="12">
    <source>
        <dbReference type="SAM" id="SignalP"/>
    </source>
</evidence>
<dbReference type="SUPFAM" id="SSF50998">
    <property type="entry name" value="Quinoprotein alcohol dehydrogenase-like"/>
    <property type="match status" value="2"/>
</dbReference>
<protein>
    <recommendedName>
        <fullName evidence="4">ER membrane protein complex subunit 1</fullName>
    </recommendedName>
</protein>
<feature type="chain" id="PRO_5046295223" description="ER membrane protein complex subunit 1" evidence="12">
    <location>
        <begin position="23"/>
        <end position="1026"/>
    </location>
</feature>
<evidence type="ECO:0000256" key="9">
    <source>
        <dbReference type="ARBA" id="ARBA00023136"/>
    </source>
</evidence>
<dbReference type="Pfam" id="PF07774">
    <property type="entry name" value="EMC1_C"/>
    <property type="match status" value="1"/>
</dbReference>
<keyword evidence="16" id="KW-1185">Reference proteome</keyword>
<keyword evidence="6 12" id="KW-0732">Signal</keyword>
<feature type="transmembrane region" description="Helical" evidence="11">
    <location>
        <begin position="993"/>
        <end position="1013"/>
    </location>
</feature>
<feature type="signal peptide" evidence="12">
    <location>
        <begin position="1"/>
        <end position="22"/>
    </location>
</feature>